<dbReference type="Gene3D" id="3.40.50.720">
    <property type="entry name" value="NAD(P)-binding Rossmann-like Domain"/>
    <property type="match status" value="1"/>
</dbReference>
<reference evidence="5" key="1">
    <citation type="submission" date="2016-01" db="EMBL/GenBank/DDBJ databases">
        <authorList>
            <person name="Peeters C."/>
        </authorList>
    </citation>
    <scope>NUCLEOTIDE SEQUENCE [LARGE SCALE GENOMIC DNA]</scope>
    <source>
        <strain evidence="5">LMG 22940</strain>
    </source>
</reference>
<dbReference type="InterPro" id="IPR002347">
    <property type="entry name" value="SDR_fam"/>
</dbReference>
<evidence type="ECO:0000313" key="6">
    <source>
        <dbReference type="Proteomes" id="UP000054770"/>
    </source>
</evidence>
<evidence type="ECO:0000256" key="2">
    <source>
        <dbReference type="ARBA" id="ARBA00006484"/>
    </source>
</evidence>
<protein>
    <submittedName>
        <fullName evidence="5">Short-chain dehydrogenase/reductase SDR</fullName>
    </submittedName>
</protein>
<gene>
    <name evidence="5" type="ORF">AWB68_07625</name>
</gene>
<evidence type="ECO:0000256" key="3">
    <source>
        <dbReference type="ARBA" id="ARBA00023002"/>
    </source>
</evidence>
<dbReference type="SUPFAM" id="SSF51735">
    <property type="entry name" value="NAD(P)-binding Rossmann-fold domains"/>
    <property type="match status" value="1"/>
</dbReference>
<dbReference type="RefSeq" id="WP_087649433.1">
    <property type="nucleotide sequence ID" value="NZ_FCON02000183.1"/>
</dbReference>
<name>A0A158KXE2_9BURK</name>
<dbReference type="Proteomes" id="UP000054770">
    <property type="component" value="Unassembled WGS sequence"/>
</dbReference>
<dbReference type="OrthoDB" id="9810734at2"/>
<dbReference type="PRINTS" id="PR00081">
    <property type="entry name" value="GDHRDH"/>
</dbReference>
<evidence type="ECO:0000256" key="1">
    <source>
        <dbReference type="ARBA" id="ARBA00004240"/>
    </source>
</evidence>
<dbReference type="PRINTS" id="PR00080">
    <property type="entry name" value="SDRFAMILY"/>
</dbReference>
<dbReference type="GO" id="GO:0016491">
    <property type="term" value="F:oxidoreductase activity"/>
    <property type="evidence" value="ECO:0007669"/>
    <property type="project" value="UniProtKB-KW"/>
</dbReference>
<sequence>MSTSRKTAVVTGASSGIGAVYADRLAARGYDLILVARRADRLAALSGKLSETHGAKVQVLVADLEKETDVARVEAVLANDASVQVLVNNAGFARLRPLAQSSLNDSSSQVALNVTSLTRLTHAVLPGFLSRNDGVIINIASVLAVHSLPVSSVYSGTKAYVLAFTRGLQDELANTGVKVQVVLPASTATEIWSEGVSGVPLSALRPETVMSAENMVDAALVGLDNGEAVTWPSVADESLWTKYDAARSALFAATQTGTPAPRYQKA</sequence>
<organism evidence="5 6">
    <name type="scientific">Caballeronia choica</name>
    <dbReference type="NCBI Taxonomy" id="326476"/>
    <lineage>
        <taxon>Bacteria</taxon>
        <taxon>Pseudomonadati</taxon>
        <taxon>Pseudomonadota</taxon>
        <taxon>Betaproteobacteria</taxon>
        <taxon>Burkholderiales</taxon>
        <taxon>Burkholderiaceae</taxon>
        <taxon>Caballeronia</taxon>
    </lineage>
</organism>
<dbReference type="PANTHER" id="PTHR43899">
    <property type="entry name" value="RH59310P"/>
    <property type="match status" value="1"/>
</dbReference>
<comment type="subcellular location">
    <subcellularLocation>
        <location evidence="1">Endoplasmic reticulum</location>
    </subcellularLocation>
</comment>
<dbReference type="InterPro" id="IPR051019">
    <property type="entry name" value="VLCFA-Steroid_DH"/>
</dbReference>
<dbReference type="AlphaFoldDB" id="A0A158KXE2"/>
<dbReference type="InterPro" id="IPR020904">
    <property type="entry name" value="Sc_DH/Rdtase_CS"/>
</dbReference>
<dbReference type="InterPro" id="IPR036291">
    <property type="entry name" value="NAD(P)-bd_dom_sf"/>
</dbReference>
<accession>A0A158KXE2</accession>
<dbReference type="EMBL" id="FCON02000183">
    <property type="protein sequence ID" value="SAL85280.1"/>
    <property type="molecule type" value="Genomic_DNA"/>
</dbReference>
<dbReference type="Pfam" id="PF00106">
    <property type="entry name" value="adh_short"/>
    <property type="match status" value="1"/>
</dbReference>
<comment type="similarity">
    <text evidence="2 4">Belongs to the short-chain dehydrogenases/reductases (SDR) family.</text>
</comment>
<dbReference type="PROSITE" id="PS00061">
    <property type="entry name" value="ADH_SHORT"/>
    <property type="match status" value="1"/>
</dbReference>
<keyword evidence="6" id="KW-1185">Reference proteome</keyword>
<evidence type="ECO:0000313" key="5">
    <source>
        <dbReference type="EMBL" id="SAL85280.1"/>
    </source>
</evidence>
<keyword evidence="3" id="KW-0560">Oxidoreductase</keyword>
<dbReference type="PIRSF" id="PIRSF000126">
    <property type="entry name" value="11-beta-HSD1"/>
    <property type="match status" value="1"/>
</dbReference>
<dbReference type="PANTHER" id="PTHR43899:SF13">
    <property type="entry name" value="RH59310P"/>
    <property type="match status" value="1"/>
</dbReference>
<proteinExistence type="inferred from homology"/>
<evidence type="ECO:0000256" key="4">
    <source>
        <dbReference type="RuleBase" id="RU000363"/>
    </source>
</evidence>
<comment type="caution">
    <text evidence="5">The sequence shown here is derived from an EMBL/GenBank/DDBJ whole genome shotgun (WGS) entry which is preliminary data.</text>
</comment>